<evidence type="ECO:0000313" key="1">
    <source>
        <dbReference type="EMBL" id="KAH0815209.1"/>
    </source>
</evidence>
<sequence>MFTMRSGPEIPRQLSIQVSGVLVVGSGVGGVDAIRLIAKLVAIELRVKRPKNCLCVDWRLFQRNFSAVHESAERNPLWVNCHINPMMDNEFGWGSGSHGQLTIITSRIFIDGLHSPVAKTQDTTNLFFFVIKTTDVSLCQGLDCSSNSIRLRDPLHSCSSITIHPSLITNSLRTIPNVFMQVWMFFRYQQRRPLTWRPSKSRLVVTMMSGWLLVLCVGFCTVWGSEHYYWKEYTGVVPRDAIAGGRDAAGRRTFIGQAYIHGHGFYVAHIRPGVTEVVVPCYGPKVATSDVKILCSEHPEYFSWVKTSAKTFEEDTAGLKVVIGAYDNIGNNGIMHVGRIFYQGAVIVGDVTPFASRKGNVQLWFVFNKVERPANFYEVLVVQEPKLDERSSLIEEIFGN</sequence>
<proteinExistence type="predicted"/>
<dbReference type="EMBL" id="JABDTM020023420">
    <property type="protein sequence ID" value="KAH0815209.1"/>
    <property type="molecule type" value="Genomic_DNA"/>
</dbReference>
<protein>
    <submittedName>
        <fullName evidence="1">Uncharacterized protein</fullName>
    </submittedName>
</protein>
<dbReference type="Proteomes" id="UP000719412">
    <property type="component" value="Unassembled WGS sequence"/>
</dbReference>
<reference evidence="1" key="2">
    <citation type="submission" date="2021-08" db="EMBL/GenBank/DDBJ databases">
        <authorList>
            <person name="Eriksson T."/>
        </authorList>
    </citation>
    <scope>NUCLEOTIDE SEQUENCE</scope>
    <source>
        <strain evidence="1">Stoneville</strain>
        <tissue evidence="1">Whole head</tissue>
    </source>
</reference>
<comment type="caution">
    <text evidence="1">The sequence shown here is derived from an EMBL/GenBank/DDBJ whole genome shotgun (WGS) entry which is preliminary data.</text>
</comment>
<reference evidence="1" key="1">
    <citation type="journal article" date="2020" name="J Insects Food Feed">
        <title>The yellow mealworm (Tenebrio molitor) genome: a resource for the emerging insects as food and feed industry.</title>
        <authorList>
            <person name="Eriksson T."/>
            <person name="Andere A."/>
            <person name="Kelstrup H."/>
            <person name="Emery V."/>
            <person name="Picard C."/>
        </authorList>
    </citation>
    <scope>NUCLEOTIDE SEQUENCE</scope>
    <source>
        <strain evidence="1">Stoneville</strain>
        <tissue evidence="1">Whole head</tissue>
    </source>
</reference>
<accession>A0A8J6HID0</accession>
<dbReference type="PANTHER" id="PTHR31649:SF10">
    <property type="entry name" value="IP19903P-RELATED"/>
    <property type="match status" value="1"/>
</dbReference>
<dbReference type="PANTHER" id="PTHR31649">
    <property type="entry name" value="AGAP009604-PA"/>
    <property type="match status" value="1"/>
</dbReference>
<dbReference type="AlphaFoldDB" id="A0A8J6HID0"/>
<evidence type="ECO:0000313" key="2">
    <source>
        <dbReference type="Proteomes" id="UP000719412"/>
    </source>
</evidence>
<organism evidence="1 2">
    <name type="scientific">Tenebrio molitor</name>
    <name type="common">Yellow mealworm beetle</name>
    <dbReference type="NCBI Taxonomy" id="7067"/>
    <lineage>
        <taxon>Eukaryota</taxon>
        <taxon>Metazoa</taxon>
        <taxon>Ecdysozoa</taxon>
        <taxon>Arthropoda</taxon>
        <taxon>Hexapoda</taxon>
        <taxon>Insecta</taxon>
        <taxon>Pterygota</taxon>
        <taxon>Neoptera</taxon>
        <taxon>Endopterygota</taxon>
        <taxon>Coleoptera</taxon>
        <taxon>Polyphaga</taxon>
        <taxon>Cucujiformia</taxon>
        <taxon>Tenebrionidae</taxon>
        <taxon>Tenebrio</taxon>
    </lineage>
</organism>
<keyword evidence="2" id="KW-1185">Reference proteome</keyword>
<gene>
    <name evidence="1" type="ORF">GEV33_007582</name>
</gene>
<name>A0A8J6HID0_TENMO</name>